<dbReference type="EMBL" id="JAGRRH010000021">
    <property type="protein sequence ID" value="KAG7346432.1"/>
    <property type="molecule type" value="Genomic_DNA"/>
</dbReference>
<feature type="transmembrane region" description="Helical" evidence="2">
    <location>
        <begin position="294"/>
        <end position="312"/>
    </location>
</feature>
<keyword evidence="2" id="KW-0812">Transmembrane</keyword>
<protein>
    <submittedName>
        <fullName evidence="4">Uncharacterized protein</fullName>
    </submittedName>
</protein>
<name>A0A9K3KMH8_9STRA</name>
<keyword evidence="5" id="KW-1185">Reference proteome</keyword>
<evidence type="ECO:0000256" key="2">
    <source>
        <dbReference type="SAM" id="Phobius"/>
    </source>
</evidence>
<feature type="compositionally biased region" description="Low complexity" evidence="1">
    <location>
        <begin position="266"/>
        <end position="276"/>
    </location>
</feature>
<feature type="region of interest" description="Disordered" evidence="1">
    <location>
        <begin position="58"/>
        <end position="277"/>
    </location>
</feature>
<comment type="caution">
    <text evidence="4">The sequence shown here is derived from an EMBL/GenBank/DDBJ whole genome shotgun (WGS) entry which is preliminary data.</text>
</comment>
<feature type="chain" id="PRO_5039942107" evidence="3">
    <location>
        <begin position="25"/>
        <end position="378"/>
    </location>
</feature>
<keyword evidence="3" id="KW-0732">Signal</keyword>
<gene>
    <name evidence="4" type="ORF">IV203_005500</name>
</gene>
<sequence length="378" mass="40690">MQFSLPSVICLLATFQALGSLSIAHDISAAAIRHTPSLRRLDEFGDLFTDAPSMDLNITSEAPSIAPDRSEETSGAEEFGGEDEGSDEMNSAAEGEEGDETREEDWPMETQGDNEWPAEGGEDEAPAESPTINEGIEDDQDDANDGEDGDGDDNEGDGEDGDVDDNEDGGEDGDVDDNEDDGEDGDVDDNEDDGEDGDVDDIEDGGEDVDEDFEGFPASSPTAERTEFPTAGRPSYDDVPFPSPSYVPPTPKPYVSNDDERDPILGPTSGGSSTSGAYAWDNSSIEDLEHDRTVIIALSVVFGVMFLFSVIVAHQMLENPHGCCASICRITVACFCVLLRFFCYPCRAICGCTDRPSKRDHMIVPDDMGNYTHDLELS</sequence>
<dbReference type="Proteomes" id="UP000693970">
    <property type="component" value="Unassembled WGS sequence"/>
</dbReference>
<accession>A0A9K3KMH8</accession>
<proteinExistence type="predicted"/>
<reference evidence="4" key="1">
    <citation type="journal article" date="2021" name="Sci. Rep.">
        <title>Diploid genomic architecture of Nitzschia inconspicua, an elite biomass production diatom.</title>
        <authorList>
            <person name="Oliver A."/>
            <person name="Podell S."/>
            <person name="Pinowska A."/>
            <person name="Traller J.C."/>
            <person name="Smith S.R."/>
            <person name="McClure R."/>
            <person name="Beliaev A."/>
            <person name="Bohutskyi P."/>
            <person name="Hill E.A."/>
            <person name="Rabines A."/>
            <person name="Zheng H."/>
            <person name="Allen L.Z."/>
            <person name="Kuo A."/>
            <person name="Grigoriev I.V."/>
            <person name="Allen A.E."/>
            <person name="Hazlebeck D."/>
            <person name="Allen E.E."/>
        </authorList>
    </citation>
    <scope>NUCLEOTIDE SEQUENCE</scope>
    <source>
        <strain evidence="4">Hildebrandi</strain>
    </source>
</reference>
<evidence type="ECO:0000313" key="5">
    <source>
        <dbReference type="Proteomes" id="UP000693970"/>
    </source>
</evidence>
<feature type="compositionally biased region" description="Acidic residues" evidence="1">
    <location>
        <begin position="135"/>
        <end position="214"/>
    </location>
</feature>
<evidence type="ECO:0000256" key="3">
    <source>
        <dbReference type="SAM" id="SignalP"/>
    </source>
</evidence>
<keyword evidence="2" id="KW-1133">Transmembrane helix</keyword>
<organism evidence="4 5">
    <name type="scientific">Nitzschia inconspicua</name>
    <dbReference type="NCBI Taxonomy" id="303405"/>
    <lineage>
        <taxon>Eukaryota</taxon>
        <taxon>Sar</taxon>
        <taxon>Stramenopiles</taxon>
        <taxon>Ochrophyta</taxon>
        <taxon>Bacillariophyta</taxon>
        <taxon>Bacillariophyceae</taxon>
        <taxon>Bacillariophycidae</taxon>
        <taxon>Bacillariales</taxon>
        <taxon>Bacillariaceae</taxon>
        <taxon>Nitzschia</taxon>
    </lineage>
</organism>
<dbReference type="AlphaFoldDB" id="A0A9K3KMH8"/>
<feature type="compositionally biased region" description="Pro residues" evidence="1">
    <location>
        <begin position="241"/>
        <end position="252"/>
    </location>
</feature>
<evidence type="ECO:0000313" key="4">
    <source>
        <dbReference type="EMBL" id="KAG7346432.1"/>
    </source>
</evidence>
<dbReference type="OrthoDB" id="49247at2759"/>
<feature type="signal peptide" evidence="3">
    <location>
        <begin position="1"/>
        <end position="24"/>
    </location>
</feature>
<reference evidence="4" key="2">
    <citation type="submission" date="2021-04" db="EMBL/GenBank/DDBJ databases">
        <authorList>
            <person name="Podell S."/>
        </authorList>
    </citation>
    <scope>NUCLEOTIDE SEQUENCE</scope>
    <source>
        <strain evidence="4">Hildebrandi</strain>
    </source>
</reference>
<feature type="compositionally biased region" description="Acidic residues" evidence="1">
    <location>
        <begin position="94"/>
        <end position="107"/>
    </location>
</feature>
<keyword evidence="2" id="KW-0472">Membrane</keyword>
<evidence type="ECO:0000256" key="1">
    <source>
        <dbReference type="SAM" id="MobiDB-lite"/>
    </source>
</evidence>